<feature type="active site" description="Cysteine persulfide intermediate" evidence="3">
    <location>
        <position position="63"/>
    </location>
</feature>
<dbReference type="SMART" id="SM00450">
    <property type="entry name" value="RHOD"/>
    <property type="match status" value="1"/>
</dbReference>
<dbReference type="Pfam" id="PF00581">
    <property type="entry name" value="Rhodanese"/>
    <property type="match status" value="1"/>
</dbReference>
<dbReference type="HAMAP" id="MF_01009">
    <property type="entry name" value="Thiosulf_sulfurtr"/>
    <property type="match status" value="1"/>
</dbReference>
<reference evidence="5 6" key="1">
    <citation type="journal article" date="2011" name="J. Bacteriol.">
        <title>Genome Sequences for Five Strains of the Emerging Pathogen Haemophilus haemolyticus.</title>
        <authorList>
            <person name="Jordan I.K."/>
            <person name="Conley A.B."/>
            <person name="Antonov I.V."/>
            <person name="Arthur R.A."/>
            <person name="Cook E.D."/>
            <person name="Cooper G.P."/>
            <person name="Jones B.L."/>
            <person name="Knipe K.M."/>
            <person name="Lee K.J."/>
            <person name="Liu X."/>
            <person name="Mitchell G.J."/>
            <person name="Pande P.R."/>
            <person name="Petit R.A."/>
            <person name="Qin S."/>
            <person name="Rajan V.N."/>
            <person name="Sarda S."/>
            <person name="Sebastian A."/>
            <person name="Tang S."/>
            <person name="Thapliyal R."/>
            <person name="Varghese N.J."/>
            <person name="Ye T."/>
            <person name="Katz L.S."/>
            <person name="Wang X."/>
            <person name="Rowe L."/>
            <person name="Frace M."/>
            <person name="Mayer L.W."/>
        </authorList>
    </citation>
    <scope>NUCLEOTIDE SEQUENCE [LARGE SCALE GENOMIC DNA]</scope>
    <source>
        <strain evidence="5 6">M19501</strain>
    </source>
</reference>
<dbReference type="InterPro" id="IPR001763">
    <property type="entry name" value="Rhodanese-like_dom"/>
</dbReference>
<dbReference type="Gene3D" id="3.40.250.10">
    <property type="entry name" value="Rhodanese-like domain"/>
    <property type="match status" value="1"/>
</dbReference>
<evidence type="ECO:0000256" key="3">
    <source>
        <dbReference type="HAMAP-Rule" id="MF_01009"/>
    </source>
</evidence>
<keyword evidence="1 3" id="KW-0963">Cytoplasm</keyword>
<dbReference type="PROSITE" id="PS50206">
    <property type="entry name" value="RHODANESE_3"/>
    <property type="match status" value="1"/>
</dbReference>
<dbReference type="AlphaFoldDB" id="F9GLX8"/>
<dbReference type="InterPro" id="IPR036873">
    <property type="entry name" value="Rhodanese-like_dom_sf"/>
</dbReference>
<dbReference type="SUPFAM" id="SSF52821">
    <property type="entry name" value="Rhodanese/Cell cycle control phosphatase"/>
    <property type="match status" value="1"/>
</dbReference>
<evidence type="ECO:0000313" key="6">
    <source>
        <dbReference type="Proteomes" id="UP000003258"/>
    </source>
</evidence>
<comment type="catalytic activity">
    <reaction evidence="3">
        <text>thiosulfate + hydrogen cyanide = thiocyanate + sulfite + 2 H(+)</text>
        <dbReference type="Rhea" id="RHEA:16881"/>
        <dbReference type="ChEBI" id="CHEBI:15378"/>
        <dbReference type="ChEBI" id="CHEBI:17359"/>
        <dbReference type="ChEBI" id="CHEBI:18022"/>
        <dbReference type="ChEBI" id="CHEBI:18407"/>
        <dbReference type="ChEBI" id="CHEBI:33542"/>
        <dbReference type="EC" id="2.8.1.1"/>
    </reaction>
</comment>
<dbReference type="CDD" id="cd01444">
    <property type="entry name" value="GlpE_ST"/>
    <property type="match status" value="1"/>
</dbReference>
<comment type="subcellular location">
    <subcellularLocation>
        <location evidence="3">Cytoplasm</location>
    </subcellularLocation>
</comment>
<dbReference type="PATRIC" id="fig|1028803.3.peg.75"/>
<dbReference type="EC" id="2.8.1.1" evidence="3"/>
<comment type="caution">
    <text evidence="5">The sequence shown here is derived from an EMBL/GenBank/DDBJ whole genome shotgun (WGS) entry which is preliminary data.</text>
</comment>
<dbReference type="InterPro" id="IPR050229">
    <property type="entry name" value="GlpE_sulfurtransferase"/>
</dbReference>
<dbReference type="NCBIfam" id="NF001195">
    <property type="entry name" value="PRK00162.1"/>
    <property type="match status" value="1"/>
</dbReference>
<accession>F9GLX8</accession>
<comment type="catalytic activity">
    <reaction evidence="3">
        <text>thiosulfate + [thioredoxin]-dithiol = [thioredoxin]-disulfide + hydrogen sulfide + sulfite + 2 H(+)</text>
        <dbReference type="Rhea" id="RHEA:83859"/>
        <dbReference type="Rhea" id="RHEA-COMP:10698"/>
        <dbReference type="Rhea" id="RHEA-COMP:10700"/>
        <dbReference type="ChEBI" id="CHEBI:15378"/>
        <dbReference type="ChEBI" id="CHEBI:17359"/>
        <dbReference type="ChEBI" id="CHEBI:29919"/>
        <dbReference type="ChEBI" id="CHEBI:29950"/>
        <dbReference type="ChEBI" id="CHEBI:33542"/>
        <dbReference type="ChEBI" id="CHEBI:50058"/>
    </reaction>
</comment>
<comment type="function">
    <text evidence="3">Transferase that catalyzes the transfer of sulfur from thiosulfate to thiophilic acceptors such as cyanide or dithiols. May function in a CysM-independent thiosulfate assimilation pathway by catalyzing the conversion of thiosulfate to sulfite, which can then be used for L-cysteine biosynthesis.</text>
</comment>
<dbReference type="RefSeq" id="WP_005629943.1">
    <property type="nucleotide sequence ID" value="NZ_AFQO01000002.1"/>
</dbReference>
<dbReference type="PANTHER" id="PTHR43031:SF6">
    <property type="entry name" value="THIOSULFATE SULFURTRANSFERASE GLPE"/>
    <property type="match status" value="1"/>
</dbReference>
<dbReference type="PANTHER" id="PTHR43031">
    <property type="entry name" value="FAD-DEPENDENT OXIDOREDUCTASE"/>
    <property type="match status" value="1"/>
</dbReference>
<feature type="domain" description="Rhodanese" evidence="4">
    <location>
        <begin position="15"/>
        <end position="103"/>
    </location>
</feature>
<sequence>MSFKEITPQKAWEMMQQGAILVDIRDNMRFAYSHPKGAFHLTNQSFLQFEELADFDSPIIVSCYHGVSSKNVATFLVEQGYENVFSIIGGFDGWEKANLPVEREY</sequence>
<dbReference type="EMBL" id="AFQO01000002">
    <property type="protein sequence ID" value="EGT77477.1"/>
    <property type="molecule type" value="Genomic_DNA"/>
</dbReference>
<proteinExistence type="inferred from homology"/>
<evidence type="ECO:0000313" key="5">
    <source>
        <dbReference type="EMBL" id="EGT77477.1"/>
    </source>
</evidence>
<dbReference type="GO" id="GO:0103041">
    <property type="term" value="F:thiosulfate-thioredoxin sulfurtransferase activity"/>
    <property type="evidence" value="ECO:0007669"/>
    <property type="project" value="RHEA"/>
</dbReference>
<evidence type="ECO:0000259" key="4">
    <source>
        <dbReference type="PROSITE" id="PS50206"/>
    </source>
</evidence>
<keyword evidence="2 3" id="KW-0808">Transferase</keyword>
<organism evidence="5 6">
    <name type="scientific">Haemophilus haemolyticus M19501</name>
    <dbReference type="NCBI Taxonomy" id="1028803"/>
    <lineage>
        <taxon>Bacteria</taxon>
        <taxon>Pseudomonadati</taxon>
        <taxon>Pseudomonadota</taxon>
        <taxon>Gammaproteobacteria</taxon>
        <taxon>Pasteurellales</taxon>
        <taxon>Pasteurellaceae</taxon>
        <taxon>Haemophilus</taxon>
    </lineage>
</organism>
<dbReference type="Proteomes" id="UP000003258">
    <property type="component" value="Unassembled WGS sequence"/>
</dbReference>
<dbReference type="GO" id="GO:0005737">
    <property type="term" value="C:cytoplasm"/>
    <property type="evidence" value="ECO:0007669"/>
    <property type="project" value="UniProtKB-SubCell"/>
</dbReference>
<dbReference type="eggNOG" id="COG0607">
    <property type="taxonomic scope" value="Bacteria"/>
</dbReference>
<comment type="similarity">
    <text evidence="3">Belongs to the GlpE family.</text>
</comment>
<evidence type="ECO:0000256" key="2">
    <source>
        <dbReference type="ARBA" id="ARBA00022679"/>
    </source>
</evidence>
<protein>
    <recommendedName>
        <fullName evidence="3">Thiosulfate sulfurtransferase GlpE</fullName>
        <ecNumber evidence="3">2.8.1.1</ecNumber>
    </recommendedName>
</protein>
<dbReference type="GO" id="GO:0004792">
    <property type="term" value="F:thiosulfate-cyanide sulfurtransferase activity"/>
    <property type="evidence" value="ECO:0007669"/>
    <property type="project" value="UniProtKB-UniRule"/>
</dbReference>
<name>F9GLX8_HAEHA</name>
<evidence type="ECO:0000256" key="1">
    <source>
        <dbReference type="ARBA" id="ARBA00022490"/>
    </source>
</evidence>
<dbReference type="InterPro" id="IPR023695">
    <property type="entry name" value="Thiosulf_sulfurTrfase"/>
</dbReference>
<gene>
    <name evidence="3 5" type="primary">glpE</name>
    <name evidence="5" type="ORF">GG9_0073</name>
</gene>